<accession>A0A134B2P3</accession>
<dbReference type="AlphaFoldDB" id="A0A134B2P3"/>
<evidence type="ECO:0000313" key="1">
    <source>
        <dbReference type="EMBL" id="KXB74209.1"/>
    </source>
</evidence>
<reference evidence="1 2" key="1">
    <citation type="submission" date="2016-01" db="EMBL/GenBank/DDBJ databases">
        <authorList>
            <person name="Oliw E.H."/>
        </authorList>
    </citation>
    <scope>NUCLEOTIDE SEQUENCE [LARGE SCALE GENOMIC DNA]</scope>
    <source>
        <strain evidence="1 2">DNF00307</strain>
    </source>
</reference>
<dbReference type="Proteomes" id="UP000070531">
    <property type="component" value="Unassembled WGS sequence"/>
</dbReference>
<dbReference type="STRING" id="419005.HMPREF1860_02200"/>
<dbReference type="EMBL" id="LSDL01000153">
    <property type="protein sequence ID" value="KXB74209.1"/>
    <property type="molecule type" value="Genomic_DNA"/>
</dbReference>
<evidence type="ECO:0000313" key="2">
    <source>
        <dbReference type="Proteomes" id="UP000070531"/>
    </source>
</evidence>
<organism evidence="1">
    <name type="scientific">Prevotella amnii</name>
    <dbReference type="NCBI Taxonomy" id="419005"/>
    <lineage>
        <taxon>Bacteria</taxon>
        <taxon>Pseudomonadati</taxon>
        <taxon>Bacteroidota</taxon>
        <taxon>Bacteroidia</taxon>
        <taxon>Bacteroidales</taxon>
        <taxon>Prevotellaceae</taxon>
        <taxon>Prevotella</taxon>
    </lineage>
</organism>
<dbReference type="PATRIC" id="fig|419005.5.peg.2202"/>
<name>A0A134B2P3_9BACT</name>
<proteinExistence type="predicted"/>
<sequence length="144" mass="16501">MRLLKLVLILVFIVGFTSLSKAKGYLPAKIYMFGFAASFNDSTVYFTDIQEVNAYVNNDRNHFLVGRSAYSFQLRNYLQTSKRSLYPTCVTVYATTKSEINKKYLAIKKKYLPISKGKAKGTNRYFIETIPISEFAYSISKPIE</sequence>
<comment type="caution">
    <text evidence="1">The sequence shown here is derived from an EMBL/GenBank/DDBJ whole genome shotgun (WGS) entry which is preliminary data.</text>
</comment>
<dbReference type="RefSeq" id="WP_060933448.1">
    <property type="nucleotide sequence ID" value="NZ_KQ960577.1"/>
</dbReference>
<protein>
    <submittedName>
        <fullName evidence="1">Uncharacterized protein</fullName>
    </submittedName>
</protein>
<gene>
    <name evidence="1" type="ORF">HMPREF1860_02200</name>
</gene>